<proteinExistence type="inferred from homology"/>
<reference evidence="4 5" key="1">
    <citation type="submission" date="2018-07" db="EMBL/GenBank/DDBJ databases">
        <title>Venubactetium sediminum gen. nov., sp. nov., isolated from a marine solar saltern.</title>
        <authorList>
            <person name="Wang S."/>
        </authorList>
    </citation>
    <scope>NUCLEOTIDE SEQUENCE [LARGE SCALE GENOMIC DNA]</scope>
    <source>
        <strain evidence="4 5">WD2A32</strain>
    </source>
</reference>
<keyword evidence="2" id="KW-0812">Transmembrane</keyword>
<feature type="transmembrane region" description="Helical" evidence="2">
    <location>
        <begin position="268"/>
        <end position="286"/>
    </location>
</feature>
<keyword evidence="2" id="KW-1133">Transmembrane helix</keyword>
<feature type="transmembrane region" description="Helical" evidence="2">
    <location>
        <begin position="163"/>
        <end position="186"/>
    </location>
</feature>
<feature type="domain" description="MlaB-like STAS" evidence="3">
    <location>
        <begin position="11"/>
        <end position="89"/>
    </location>
</feature>
<dbReference type="PANTHER" id="PTHR30188">
    <property type="entry name" value="ABC TRANSPORTER PERMEASE PROTEIN-RELATED"/>
    <property type="match status" value="1"/>
</dbReference>
<name>A0A369T977_9PROT</name>
<dbReference type="SUPFAM" id="SSF52091">
    <property type="entry name" value="SpoIIaa-like"/>
    <property type="match status" value="1"/>
</dbReference>
<dbReference type="InterPro" id="IPR030802">
    <property type="entry name" value="Permease_MalE"/>
</dbReference>
<dbReference type="Pfam" id="PF02405">
    <property type="entry name" value="MlaE"/>
    <property type="match status" value="1"/>
</dbReference>
<dbReference type="Pfam" id="PF13466">
    <property type="entry name" value="STAS_2"/>
    <property type="match status" value="1"/>
</dbReference>
<evidence type="ECO:0000313" key="4">
    <source>
        <dbReference type="EMBL" id="RDD60925.1"/>
    </source>
</evidence>
<protein>
    <submittedName>
        <fullName evidence="4">MlaE family lipid ABC transporter permease subunit</fullName>
    </submittedName>
</protein>
<dbReference type="Proteomes" id="UP000253941">
    <property type="component" value="Unassembled WGS sequence"/>
</dbReference>
<keyword evidence="2" id="KW-0472">Membrane</keyword>
<evidence type="ECO:0000313" key="5">
    <source>
        <dbReference type="Proteomes" id="UP000253941"/>
    </source>
</evidence>
<evidence type="ECO:0000259" key="3">
    <source>
        <dbReference type="Pfam" id="PF13466"/>
    </source>
</evidence>
<dbReference type="InterPro" id="IPR036513">
    <property type="entry name" value="STAS_dom_sf"/>
</dbReference>
<sequence length="369" mass="38392">MESDPQDGWLLRLSGDWTISAGLPGIEPVERTLDQPVVPARLHIDASGVGRWDSALVRFVMATLEAAAQRDIQVETTGLPEGARRLVEMALAVPERAGARRVASKASFLESVGLAALNTASGGHAAVTFLGECALMFVRFLTGRATFRRVDLWLAIQQCGAEALPIVTIISLLVGLILAFVGAVQLEQFGAEIYVADLVGIAMTREMAAIMTGIALAGRTGAAFAANIGTMQGNEEIDALQTLGISAMDFLVLPRMLALMLMMPLLTIYADAVGILGGWLVGVGMLDISSTAYLQETQAGVGLTNVAIGVAKGTVFGAVVAFAGCLRGLQCGRNAAAVGQAATSAVVTGIVWIIALDAVFAILTNILGI</sequence>
<feature type="transmembrane region" description="Helical" evidence="2">
    <location>
        <begin position="207"/>
        <end position="228"/>
    </location>
</feature>
<dbReference type="PANTHER" id="PTHR30188:SF3">
    <property type="entry name" value="ABC TRANSPORTER PERMEASE"/>
    <property type="match status" value="1"/>
</dbReference>
<gene>
    <name evidence="4" type="ORF">DRB17_15815</name>
</gene>
<organism evidence="4 5">
    <name type="scientific">Ferruginivarius sediminum</name>
    <dbReference type="NCBI Taxonomy" id="2661937"/>
    <lineage>
        <taxon>Bacteria</taxon>
        <taxon>Pseudomonadati</taxon>
        <taxon>Pseudomonadota</taxon>
        <taxon>Alphaproteobacteria</taxon>
        <taxon>Rhodospirillales</taxon>
        <taxon>Rhodospirillaceae</taxon>
        <taxon>Ferruginivarius</taxon>
    </lineage>
</organism>
<dbReference type="GO" id="GO:0005548">
    <property type="term" value="F:phospholipid transporter activity"/>
    <property type="evidence" value="ECO:0007669"/>
    <property type="project" value="TreeGrafter"/>
</dbReference>
<keyword evidence="2" id="KW-0997">Cell inner membrane</keyword>
<comment type="similarity">
    <text evidence="2">Belongs to the MlaE permease family.</text>
</comment>
<dbReference type="RefSeq" id="WP_114583190.1">
    <property type="nucleotide sequence ID" value="NZ_QPMH01000018.1"/>
</dbReference>
<feature type="transmembrane region" description="Helical" evidence="2">
    <location>
        <begin position="341"/>
        <end position="363"/>
    </location>
</feature>
<keyword evidence="2" id="KW-1003">Cell membrane</keyword>
<dbReference type="InterPro" id="IPR003453">
    <property type="entry name" value="ABC_MlaE_roteobac"/>
</dbReference>
<dbReference type="InterPro" id="IPR058548">
    <property type="entry name" value="MlaB-like_STAS"/>
</dbReference>
<feature type="transmembrane region" description="Helical" evidence="2">
    <location>
        <begin position="306"/>
        <end position="329"/>
    </location>
</feature>
<evidence type="ECO:0000256" key="2">
    <source>
        <dbReference type="RuleBase" id="RU362044"/>
    </source>
</evidence>
<dbReference type="NCBIfam" id="TIGR00056">
    <property type="entry name" value="MlaE family lipid ABC transporter permease subunit"/>
    <property type="match status" value="1"/>
</dbReference>
<comment type="caution">
    <text evidence="4">The sequence shown here is derived from an EMBL/GenBank/DDBJ whole genome shotgun (WGS) entry which is preliminary data.</text>
</comment>
<keyword evidence="5" id="KW-1185">Reference proteome</keyword>
<accession>A0A369T977</accession>
<dbReference type="GO" id="GO:0043190">
    <property type="term" value="C:ATP-binding cassette (ABC) transporter complex"/>
    <property type="evidence" value="ECO:0007669"/>
    <property type="project" value="InterPro"/>
</dbReference>
<comment type="subcellular location">
    <subcellularLocation>
        <location evidence="2">Cell inner membrane</location>
        <topology evidence="2">Multi-pass membrane protein</topology>
    </subcellularLocation>
</comment>
<dbReference type="EMBL" id="QPMH01000018">
    <property type="protein sequence ID" value="RDD60925.1"/>
    <property type="molecule type" value="Genomic_DNA"/>
</dbReference>
<dbReference type="AlphaFoldDB" id="A0A369T977"/>
<comment type="function">
    <text evidence="1">Could be part of an ABC transporter complex.</text>
</comment>
<evidence type="ECO:0000256" key="1">
    <source>
        <dbReference type="ARBA" id="ARBA00003787"/>
    </source>
</evidence>